<dbReference type="EMBL" id="HBKQ01038185">
    <property type="protein sequence ID" value="CAE2260239.1"/>
    <property type="molecule type" value="Transcribed_RNA"/>
</dbReference>
<reference evidence="2" key="1">
    <citation type="submission" date="2021-01" db="EMBL/GenBank/DDBJ databases">
        <authorList>
            <person name="Corre E."/>
            <person name="Pelletier E."/>
            <person name="Niang G."/>
            <person name="Scheremetjew M."/>
            <person name="Finn R."/>
            <person name="Kale V."/>
            <person name="Holt S."/>
            <person name="Cochrane G."/>
            <person name="Meng A."/>
            <person name="Brown T."/>
            <person name="Cohen L."/>
        </authorList>
    </citation>
    <scope>NUCLEOTIDE SEQUENCE</scope>
    <source>
        <strain evidence="2">Isolate 1302-5</strain>
    </source>
</reference>
<organism evidence="2">
    <name type="scientific">Odontella aurita</name>
    <dbReference type="NCBI Taxonomy" id="265563"/>
    <lineage>
        <taxon>Eukaryota</taxon>
        <taxon>Sar</taxon>
        <taxon>Stramenopiles</taxon>
        <taxon>Ochrophyta</taxon>
        <taxon>Bacillariophyta</taxon>
        <taxon>Mediophyceae</taxon>
        <taxon>Biddulphiophycidae</taxon>
        <taxon>Eupodiscales</taxon>
        <taxon>Odontellaceae</taxon>
        <taxon>Odontella</taxon>
    </lineage>
</organism>
<evidence type="ECO:0000313" key="2">
    <source>
        <dbReference type="EMBL" id="CAE2260239.1"/>
    </source>
</evidence>
<proteinExistence type="predicted"/>
<evidence type="ECO:0000256" key="1">
    <source>
        <dbReference type="SAM" id="MobiDB-lite"/>
    </source>
</evidence>
<feature type="region of interest" description="Disordered" evidence="1">
    <location>
        <begin position="473"/>
        <end position="495"/>
    </location>
</feature>
<gene>
    <name evidence="2" type="ORF">OAUR00152_LOCUS26367</name>
</gene>
<name>A0A7S4JDK9_9STRA</name>
<sequence>MGLTFRSGGYMKQVYLGKRTVKDGEAAAVWNDRGQHREVIGPERIWLFNSTVRFLTRIKAEDHQYLRVCHRDGRVEHINGPCSMYQNPALHDEITCHDGINVATSTDCIVVYSDATPCEELCAGKKLDQGERKMRVIQGPILFRPKENETVHEFRWSSTGGGSSLQEGANNFCVLHTDRERSWNVALSIKTADLASFSVKLSFKYHMTSLEKLLQANDPIQKMFTGLQADSQVIGSKVLSKELRSDSVDSVVAKLTTFSDYPAFISAAADAGFCVSSVILVELDHGEELKKQADVDQKLASRLRAEKAGQAQRRELYDLELDDRHKKIEQEAELERQEAETREKFAEQSAAAKLRTEKAERAQKREIYELELEDRKRKVAQEAEFQRLQAETTAKLEAELQTLREAAVERELAIRQKGMEAEALKKDREDKAAIHFLKALKEMDVKMSDFMCTAGGMKIASAPLSRADALSGIAATKQRRDESKADRPIAWERND</sequence>
<feature type="compositionally biased region" description="Basic and acidic residues" evidence="1">
    <location>
        <begin position="478"/>
        <end position="495"/>
    </location>
</feature>
<protein>
    <recommendedName>
        <fullName evidence="3">Band 7 domain-containing protein</fullName>
    </recommendedName>
</protein>
<evidence type="ECO:0008006" key="3">
    <source>
        <dbReference type="Google" id="ProtNLM"/>
    </source>
</evidence>
<accession>A0A7S4JDK9</accession>
<dbReference type="AlphaFoldDB" id="A0A7S4JDK9"/>